<accession>D6RKM4</accession>
<keyword evidence="6" id="KW-1185">Reference proteome</keyword>
<dbReference type="GO" id="GO:0005737">
    <property type="term" value="C:cytoplasm"/>
    <property type="evidence" value="ECO:0007669"/>
    <property type="project" value="TreeGrafter"/>
</dbReference>
<dbReference type="EMBL" id="AACS02000002">
    <property type="protein sequence ID" value="EFI28356.1"/>
    <property type="molecule type" value="Genomic_DNA"/>
</dbReference>
<dbReference type="GO" id="GO:0015035">
    <property type="term" value="F:protein-disulfide reductase activity"/>
    <property type="evidence" value="ECO:0007669"/>
    <property type="project" value="TreeGrafter"/>
</dbReference>
<dbReference type="InterPro" id="IPR017937">
    <property type="entry name" value="Thioredoxin_CS"/>
</dbReference>
<dbReference type="Proteomes" id="UP000001861">
    <property type="component" value="Unassembled WGS sequence"/>
</dbReference>
<dbReference type="PROSITE" id="PS51352">
    <property type="entry name" value="THIOREDOXIN_2"/>
    <property type="match status" value="1"/>
</dbReference>
<sequence length="155" mass="16801">MSASSLFRSLRPASSLTTRSLWSGRLNGAVGYARSFHTTRPCAALYLNVDNATFDKVTSVKDRVVLVDFYADWCGPCRQLSPVIEKLTQEPATSGSGLPIDLVKVDTDSTEGQALGRKYRVTALPTVLAFKNGEVADGFLGAQPEAKIKQFIESL</sequence>
<evidence type="ECO:0000259" key="4">
    <source>
        <dbReference type="PROSITE" id="PS51352"/>
    </source>
</evidence>
<dbReference type="eggNOG" id="KOG0910">
    <property type="taxonomic scope" value="Eukaryota"/>
</dbReference>
<feature type="domain" description="Thioredoxin" evidence="4">
    <location>
        <begin position="7"/>
        <end position="155"/>
    </location>
</feature>
<dbReference type="CDD" id="cd02947">
    <property type="entry name" value="TRX_family"/>
    <property type="match status" value="1"/>
</dbReference>
<dbReference type="STRING" id="240176.D6RKM4"/>
<dbReference type="InterPro" id="IPR013766">
    <property type="entry name" value="Thioredoxin_domain"/>
</dbReference>
<keyword evidence="3" id="KW-1015">Disulfide bond</keyword>
<dbReference type="AlphaFoldDB" id="D6RKM4"/>
<keyword evidence="1" id="KW-0813">Transport</keyword>
<dbReference type="InParanoid" id="D6RKM4"/>
<dbReference type="KEGG" id="cci:CC1G_13890"/>
<name>D6RKM4_COPC7</name>
<dbReference type="Pfam" id="PF00085">
    <property type="entry name" value="Thioredoxin"/>
    <property type="match status" value="1"/>
</dbReference>
<dbReference type="SUPFAM" id="SSF52833">
    <property type="entry name" value="Thioredoxin-like"/>
    <property type="match status" value="1"/>
</dbReference>
<dbReference type="GeneID" id="9379762"/>
<dbReference type="PANTHER" id="PTHR45663:SF11">
    <property type="entry name" value="GEO12009P1"/>
    <property type="match status" value="1"/>
</dbReference>
<evidence type="ECO:0000256" key="1">
    <source>
        <dbReference type="ARBA" id="ARBA00022448"/>
    </source>
</evidence>
<evidence type="ECO:0000313" key="6">
    <source>
        <dbReference type="Proteomes" id="UP000001861"/>
    </source>
</evidence>
<dbReference type="PANTHER" id="PTHR45663">
    <property type="entry name" value="GEO12009P1"/>
    <property type="match status" value="1"/>
</dbReference>
<keyword evidence="2" id="KW-0249">Electron transport</keyword>
<dbReference type="OrthoDB" id="2121326at2759"/>
<proteinExistence type="predicted"/>
<evidence type="ECO:0000313" key="5">
    <source>
        <dbReference type="EMBL" id="EFI28356.1"/>
    </source>
</evidence>
<dbReference type="VEuPathDB" id="FungiDB:CC1G_13890"/>
<dbReference type="RefSeq" id="XP_002911850.1">
    <property type="nucleotide sequence ID" value="XM_002911804.1"/>
</dbReference>
<evidence type="ECO:0000256" key="2">
    <source>
        <dbReference type="ARBA" id="ARBA00022982"/>
    </source>
</evidence>
<gene>
    <name evidence="5" type="ORF">CC1G_13890</name>
</gene>
<reference evidence="5 6" key="1">
    <citation type="journal article" date="2010" name="Proc. Natl. Acad. Sci. U.S.A.">
        <title>Insights into evolution of multicellular fungi from the assembled chromosomes of the mushroom Coprinopsis cinerea (Coprinus cinereus).</title>
        <authorList>
            <person name="Stajich J.E."/>
            <person name="Wilke S.K."/>
            <person name="Ahren D."/>
            <person name="Au C.H."/>
            <person name="Birren B.W."/>
            <person name="Borodovsky M."/>
            <person name="Burns C."/>
            <person name="Canback B."/>
            <person name="Casselton L.A."/>
            <person name="Cheng C.K."/>
            <person name="Deng J."/>
            <person name="Dietrich F.S."/>
            <person name="Fargo D.C."/>
            <person name="Farman M.L."/>
            <person name="Gathman A.C."/>
            <person name="Goldberg J."/>
            <person name="Guigo R."/>
            <person name="Hoegger P.J."/>
            <person name="Hooker J.B."/>
            <person name="Huggins A."/>
            <person name="James T.Y."/>
            <person name="Kamada T."/>
            <person name="Kilaru S."/>
            <person name="Kodira C."/>
            <person name="Kues U."/>
            <person name="Kupfer D."/>
            <person name="Kwan H.S."/>
            <person name="Lomsadze A."/>
            <person name="Li W."/>
            <person name="Lilly W.W."/>
            <person name="Ma L.J."/>
            <person name="Mackey A.J."/>
            <person name="Manning G."/>
            <person name="Martin F."/>
            <person name="Muraguchi H."/>
            <person name="Natvig D.O."/>
            <person name="Palmerini H."/>
            <person name="Ramesh M.A."/>
            <person name="Rehmeyer C.J."/>
            <person name="Roe B.A."/>
            <person name="Shenoy N."/>
            <person name="Stanke M."/>
            <person name="Ter-Hovhannisyan V."/>
            <person name="Tunlid A."/>
            <person name="Velagapudi R."/>
            <person name="Vision T.J."/>
            <person name="Zeng Q."/>
            <person name="Zolan M.E."/>
            <person name="Pukkila P.J."/>
        </authorList>
    </citation>
    <scope>NUCLEOTIDE SEQUENCE [LARGE SCALE GENOMIC DNA]</scope>
    <source>
        <strain evidence="6">Okayama-7 / 130 / ATCC MYA-4618 / FGSC 9003</strain>
    </source>
</reference>
<organism evidence="5 6">
    <name type="scientific">Coprinopsis cinerea (strain Okayama-7 / 130 / ATCC MYA-4618 / FGSC 9003)</name>
    <name type="common">Inky cap fungus</name>
    <name type="synonym">Hormographiella aspergillata</name>
    <dbReference type="NCBI Taxonomy" id="240176"/>
    <lineage>
        <taxon>Eukaryota</taxon>
        <taxon>Fungi</taxon>
        <taxon>Dikarya</taxon>
        <taxon>Basidiomycota</taxon>
        <taxon>Agaricomycotina</taxon>
        <taxon>Agaricomycetes</taxon>
        <taxon>Agaricomycetidae</taxon>
        <taxon>Agaricales</taxon>
        <taxon>Agaricineae</taxon>
        <taxon>Psathyrellaceae</taxon>
        <taxon>Coprinopsis</taxon>
    </lineage>
</organism>
<dbReference type="PROSITE" id="PS00194">
    <property type="entry name" value="THIOREDOXIN_1"/>
    <property type="match status" value="1"/>
</dbReference>
<evidence type="ECO:0000256" key="3">
    <source>
        <dbReference type="ARBA" id="ARBA00023157"/>
    </source>
</evidence>
<dbReference type="PRINTS" id="PR00421">
    <property type="entry name" value="THIOREDOXIN"/>
</dbReference>
<dbReference type="HOGENOM" id="CLU_090389_11_0_1"/>
<protein>
    <recommendedName>
        <fullName evidence="4">Thioredoxin domain-containing protein</fullName>
    </recommendedName>
</protein>
<dbReference type="OMA" id="VLVIMQN"/>
<dbReference type="Gene3D" id="3.40.30.10">
    <property type="entry name" value="Glutaredoxin"/>
    <property type="match status" value="1"/>
</dbReference>
<comment type="caution">
    <text evidence="5">The sequence shown here is derived from an EMBL/GenBank/DDBJ whole genome shotgun (WGS) entry which is preliminary data.</text>
</comment>
<dbReference type="InterPro" id="IPR036249">
    <property type="entry name" value="Thioredoxin-like_sf"/>
</dbReference>